<organism evidence="2 3">
    <name type="scientific">Orbilia blumenaviensis</name>
    <dbReference type="NCBI Taxonomy" id="1796055"/>
    <lineage>
        <taxon>Eukaryota</taxon>
        <taxon>Fungi</taxon>
        <taxon>Dikarya</taxon>
        <taxon>Ascomycota</taxon>
        <taxon>Pezizomycotina</taxon>
        <taxon>Orbiliomycetes</taxon>
        <taxon>Orbiliales</taxon>
        <taxon>Orbiliaceae</taxon>
        <taxon>Orbilia</taxon>
    </lineage>
</organism>
<evidence type="ECO:0000313" key="2">
    <source>
        <dbReference type="EMBL" id="KAK6361571.1"/>
    </source>
</evidence>
<evidence type="ECO:0000259" key="1">
    <source>
        <dbReference type="Pfam" id="PF00155"/>
    </source>
</evidence>
<proteinExistence type="predicted"/>
<dbReference type="InterPro" id="IPR004839">
    <property type="entry name" value="Aminotransferase_I/II_large"/>
</dbReference>
<dbReference type="AlphaFoldDB" id="A0AAV9VHY0"/>
<dbReference type="InterPro" id="IPR015421">
    <property type="entry name" value="PyrdxlP-dep_Trfase_major"/>
</dbReference>
<name>A0AAV9VHY0_9PEZI</name>
<dbReference type="Proteomes" id="UP001373714">
    <property type="component" value="Unassembled WGS sequence"/>
</dbReference>
<protein>
    <recommendedName>
        <fullName evidence="1">Aminotransferase class I/classII large domain-containing protein</fullName>
    </recommendedName>
</protein>
<reference evidence="2 3" key="1">
    <citation type="submission" date="2019-10" db="EMBL/GenBank/DDBJ databases">
        <authorList>
            <person name="Palmer J.M."/>
        </authorList>
    </citation>
    <scope>NUCLEOTIDE SEQUENCE [LARGE SCALE GENOMIC DNA]</scope>
    <source>
        <strain evidence="2 3">TWF730</strain>
    </source>
</reference>
<dbReference type="Pfam" id="PF00155">
    <property type="entry name" value="Aminotran_1_2"/>
    <property type="match status" value="1"/>
</dbReference>
<comment type="caution">
    <text evidence="2">The sequence shown here is derived from an EMBL/GenBank/DDBJ whole genome shotgun (WGS) entry which is preliminary data.</text>
</comment>
<dbReference type="CDD" id="cd00609">
    <property type="entry name" value="AAT_like"/>
    <property type="match status" value="1"/>
</dbReference>
<dbReference type="InterPro" id="IPR015422">
    <property type="entry name" value="PyrdxlP-dep_Trfase_small"/>
</dbReference>
<dbReference type="SUPFAM" id="SSF53383">
    <property type="entry name" value="PLP-dependent transferases"/>
    <property type="match status" value="1"/>
</dbReference>
<evidence type="ECO:0000313" key="3">
    <source>
        <dbReference type="Proteomes" id="UP001373714"/>
    </source>
</evidence>
<sequence length="509" mass="55366">MAFLLRRYRYPHPLNILHQPPTVIFPAINLTPRRTRTHGVAGIIKGIQTMASQEVKSSLIDFMRGHPSTSLLATSEMLAAANAVLGGAEDLPQDSYDEDRHPLHYGPDLGNISFRREIGLWSAARYGLASPTPPEMINLTSGASNGLSKALELFSDPVGGYTRRAFILTPVYFLACPIFQDAGFANLLTAIPLTTCGTSLDFQSLLSHLTNPPIPKLPTLETATSPYKSSVSKPLYRHILYCVPTFSNPTGTTLSLESRIRLVKIAREHDILLISDDVYDFLDYDHNNNKTSGVVDGLKTPVKRLVDIDRELGVKEGEKGNALSNCSFSKILGPGVRCGWAEGATSVLAQVMGKSGANHSGGTPCQFASTIIHRLLLLKEGGEGGRVIDNVIMNICAVYKRRATLLKEVIKRCWPEGTEVQGGEGGYFVWVKLPEGYDAREIAKRAVKRGVRVGGGDGFEVPVVKGVGEGNFMGWGERCLRLSVSYLDERVIEEGLGVLGEVIAECGKE</sequence>
<gene>
    <name evidence="2" type="ORF">TWF730_005291</name>
</gene>
<dbReference type="GO" id="GO:0030170">
    <property type="term" value="F:pyridoxal phosphate binding"/>
    <property type="evidence" value="ECO:0007669"/>
    <property type="project" value="InterPro"/>
</dbReference>
<keyword evidence="3" id="KW-1185">Reference proteome</keyword>
<feature type="domain" description="Aminotransferase class I/classII large" evidence="1">
    <location>
        <begin position="164"/>
        <end position="496"/>
    </location>
</feature>
<dbReference type="PANTHER" id="PTHR42858">
    <property type="entry name" value="AMINOTRANSFERASE"/>
    <property type="match status" value="1"/>
</dbReference>
<dbReference type="Gene3D" id="3.90.1150.10">
    <property type="entry name" value="Aspartate Aminotransferase, domain 1"/>
    <property type="match status" value="1"/>
</dbReference>
<dbReference type="Gene3D" id="3.40.640.10">
    <property type="entry name" value="Type I PLP-dependent aspartate aminotransferase-like (Major domain)"/>
    <property type="match status" value="1"/>
</dbReference>
<accession>A0AAV9VHY0</accession>
<dbReference type="PANTHER" id="PTHR42858:SF1">
    <property type="entry name" value="LD15494P"/>
    <property type="match status" value="1"/>
</dbReference>
<dbReference type="InterPro" id="IPR015424">
    <property type="entry name" value="PyrdxlP-dep_Trfase"/>
</dbReference>
<dbReference type="GO" id="GO:0047536">
    <property type="term" value="F:2-aminoadipate transaminase activity"/>
    <property type="evidence" value="ECO:0007669"/>
    <property type="project" value="TreeGrafter"/>
</dbReference>
<dbReference type="EMBL" id="JAVHNS010000002">
    <property type="protein sequence ID" value="KAK6361571.1"/>
    <property type="molecule type" value="Genomic_DNA"/>
</dbReference>